<accession>A0A8H4LWP0</accession>
<evidence type="ECO:0000256" key="1">
    <source>
        <dbReference type="ARBA" id="ARBA00005179"/>
    </source>
</evidence>
<dbReference type="PANTHER" id="PTHR31896:SF69">
    <property type="entry name" value="FAMILY REGULATORY PROTEIN, PUTATIVE (AFU_ORTHOLOGUE AFUA_3G14730)-RELATED"/>
    <property type="match status" value="1"/>
</dbReference>
<dbReference type="Gene3D" id="3.30.559.10">
    <property type="entry name" value="Chloramphenicol acetyltransferase-like domain"/>
    <property type="match status" value="2"/>
</dbReference>
<dbReference type="InterPro" id="IPR051283">
    <property type="entry name" value="Sec_Metabolite_Acyltrans"/>
</dbReference>
<dbReference type="GO" id="GO:0016746">
    <property type="term" value="F:acyltransferase activity"/>
    <property type="evidence" value="ECO:0007669"/>
    <property type="project" value="UniProtKB-KW"/>
</dbReference>
<keyword evidence="4" id="KW-0012">Acyltransferase</keyword>
<dbReference type="Proteomes" id="UP000557566">
    <property type="component" value="Unassembled WGS sequence"/>
</dbReference>
<comment type="pathway">
    <text evidence="1">Secondary metabolite biosynthesis.</text>
</comment>
<protein>
    <recommendedName>
        <fullName evidence="7">Chloramphenicol acetyltransferase-like domain protein</fullName>
    </recommendedName>
</protein>
<organism evidence="5 6">
    <name type="scientific">Ophiocordyceps sinensis</name>
    <dbReference type="NCBI Taxonomy" id="72228"/>
    <lineage>
        <taxon>Eukaryota</taxon>
        <taxon>Fungi</taxon>
        <taxon>Dikarya</taxon>
        <taxon>Ascomycota</taxon>
        <taxon>Pezizomycotina</taxon>
        <taxon>Sordariomycetes</taxon>
        <taxon>Hypocreomycetidae</taxon>
        <taxon>Hypocreales</taxon>
        <taxon>Ophiocordycipitaceae</taxon>
        <taxon>Ophiocordyceps</taxon>
    </lineage>
</organism>
<reference evidence="5 6" key="1">
    <citation type="journal article" date="2020" name="Genome Biol. Evol.">
        <title>A new high-quality draft genome assembly of the Chinese cordyceps Ophiocordyceps sinensis.</title>
        <authorList>
            <person name="Shu R."/>
            <person name="Zhang J."/>
            <person name="Meng Q."/>
            <person name="Zhang H."/>
            <person name="Zhou G."/>
            <person name="Li M."/>
            <person name="Wu P."/>
            <person name="Zhao Y."/>
            <person name="Chen C."/>
            <person name="Qin Q."/>
        </authorList>
    </citation>
    <scope>NUCLEOTIDE SEQUENCE [LARGE SCALE GENOMIC DNA]</scope>
    <source>
        <strain evidence="5 6">IOZ07</strain>
    </source>
</reference>
<comment type="similarity">
    <text evidence="2">Belongs to the plant acyltransferase family.</text>
</comment>
<evidence type="ECO:0000256" key="3">
    <source>
        <dbReference type="ARBA" id="ARBA00022679"/>
    </source>
</evidence>
<dbReference type="InterPro" id="IPR023213">
    <property type="entry name" value="CAT-like_dom_sf"/>
</dbReference>
<keyword evidence="6" id="KW-1185">Reference proteome</keyword>
<sequence length="485" mass="54395">MSAMEDQPGQLLPDKVVPLGIFDDTFLTWDVVYYTMFLFDDAMDVSRLRDGLESLVERDGWRKLGARIRRSPTKGLEYHIPPRFTRDRPAIRFHHVEHDMARADHAVASRIPGVTRTPAVVADADDFQSLWLHPDMPTKLSHYLRGDEPQLGLLVTSFHDATVVSLSWPHWLCDAMGQGEILHAWSLMLQGRSGEVRTPYGVEHDALAGVGTDASEPYRLRRFMLSWLGLALFWLRYLFPVLVRRQHHRVVCVPGPFLSKLREKALDELAGQTPDGKRPFLSEGDVLCAWWTRLNVAHLPRNSGKLVHIGGALGWRAALEDMLPPNRPYIANAMGIFSVLVPLKDTFTKPLSSLAWQIRRSIAESRTRGQVEAYAALWRRMPAMAPPVFGNSTTHALSHSDWSRAKLFEVDFSPAIVKLGADSSSNRPGRPCYVQACNRGVLLANLTVVFGKDCVGNYWLTCVGDAAHWAIVEEAIAGANEDEHD</sequence>
<comment type="caution">
    <text evidence="5">The sequence shown here is derived from an EMBL/GenBank/DDBJ whole genome shotgun (WGS) entry which is preliminary data.</text>
</comment>
<evidence type="ECO:0000313" key="6">
    <source>
        <dbReference type="Proteomes" id="UP000557566"/>
    </source>
</evidence>
<evidence type="ECO:0008006" key="7">
    <source>
        <dbReference type="Google" id="ProtNLM"/>
    </source>
</evidence>
<dbReference type="AlphaFoldDB" id="A0A8H4LWP0"/>
<dbReference type="PANTHER" id="PTHR31896">
    <property type="entry name" value="FAMILY REGULATORY PROTEIN, PUTATIVE (AFU_ORTHOLOGUE AFUA_3G14730)-RELATED"/>
    <property type="match status" value="1"/>
</dbReference>
<evidence type="ECO:0000313" key="5">
    <source>
        <dbReference type="EMBL" id="KAF4506958.1"/>
    </source>
</evidence>
<dbReference type="OrthoDB" id="21502at2759"/>
<name>A0A8H4LWP0_9HYPO</name>
<evidence type="ECO:0000256" key="2">
    <source>
        <dbReference type="ARBA" id="ARBA00009861"/>
    </source>
</evidence>
<evidence type="ECO:0000256" key="4">
    <source>
        <dbReference type="ARBA" id="ARBA00023315"/>
    </source>
</evidence>
<gene>
    <name evidence="5" type="ORF">G6O67_005639</name>
</gene>
<keyword evidence="3" id="KW-0808">Transferase</keyword>
<dbReference type="EMBL" id="JAAVMX010000006">
    <property type="protein sequence ID" value="KAF4506958.1"/>
    <property type="molecule type" value="Genomic_DNA"/>
</dbReference>
<proteinExistence type="inferred from homology"/>